<sequence>MAIPATGTTWKAGGFNDVDNRFLERGGLIAALVRDARGSATNITPTDENGTVLWSPFAEDGQLRDDLFAFKKVDGFWVTNPEANEGFHLVGAFKEGDGPKKKGSLDTDDYMIEQSNFPFDSIITKEEETFSFTAVETLKPAWKRLRNNLRLNDANGVSLCEDPGLQNAVWVKPLEADFVDRQVLLLRARKVGGKFIYTCTGYACARLSDVGDAQMGKKDADAAELTFKAIPDGFLMGLVDGEYGPAIKAEWAGGDGWSALGGVPVLSATAPVATAGTTGKATIVFADPTGTGDPWTITAESTVDDGTTWLPAVLDTPGAVTSTGGSTTVKVKSVTAGSTKFRAKVVGTNGASAYTPKSNAVTIS</sequence>
<organism evidence="1 2">
    <name type="scientific">Mycobacteroides abscessus MAB_091912_2446</name>
    <dbReference type="NCBI Taxonomy" id="1335414"/>
    <lineage>
        <taxon>Bacteria</taxon>
        <taxon>Bacillati</taxon>
        <taxon>Actinomycetota</taxon>
        <taxon>Actinomycetes</taxon>
        <taxon>Mycobacteriales</taxon>
        <taxon>Mycobacteriaceae</taxon>
        <taxon>Mycobacteroides</taxon>
        <taxon>Mycobacteroides abscessus</taxon>
    </lineage>
</organism>
<evidence type="ECO:0000313" key="1">
    <source>
        <dbReference type="EMBL" id="ESV62328.1"/>
    </source>
</evidence>
<dbReference type="AlphaFoldDB" id="A0A829MD87"/>
<name>A0A829MD87_9MYCO</name>
<reference evidence="1 2" key="1">
    <citation type="journal article" date="2014" name="Emerg. Infect. Dis.">
        <title>High-level Relatedness among Mycobacterium abscessus subsp. massiliense Strains from Widely Separated Outbreaks.</title>
        <authorList>
            <person name="Tettelin H."/>
            <person name="Davidson R.M."/>
            <person name="Agrawal S."/>
            <person name="Aitken M.L."/>
            <person name="Shallom S."/>
            <person name="Hasan N.A."/>
            <person name="Strong M."/>
            <person name="Nogueira de Moura V.C."/>
            <person name="De Groote M.A."/>
            <person name="Duarte R.S."/>
            <person name="Hine E."/>
            <person name="Parankush S."/>
            <person name="Su Q."/>
            <person name="Daugherty S.C."/>
            <person name="Fraser C.M."/>
            <person name="Brown-Elliott B.A."/>
            <person name="Wallace R.J.Jr."/>
            <person name="Holland S.M."/>
            <person name="Sampaio E.P."/>
            <person name="Olivier K.N."/>
            <person name="Jackson M."/>
            <person name="Zelazny A.M."/>
        </authorList>
    </citation>
    <scope>NUCLEOTIDE SEQUENCE [LARGE SCALE GENOMIC DNA]</scope>
    <source>
        <strain evidence="1 2">MAB_091912_2446</strain>
    </source>
</reference>
<dbReference type="Proteomes" id="UP000018502">
    <property type="component" value="Unassembled WGS sequence"/>
</dbReference>
<gene>
    <name evidence="1" type="ORF">L833_4733</name>
</gene>
<dbReference type="EMBL" id="AYTF01000002">
    <property type="protein sequence ID" value="ESV62328.1"/>
    <property type="molecule type" value="Genomic_DNA"/>
</dbReference>
<accession>A0A829MD87</accession>
<protein>
    <submittedName>
        <fullName evidence="1">Bacteriophage gp13 domain protein</fullName>
    </submittedName>
</protein>
<evidence type="ECO:0000313" key="2">
    <source>
        <dbReference type="Proteomes" id="UP000018502"/>
    </source>
</evidence>
<comment type="caution">
    <text evidence="1">The sequence shown here is derived from an EMBL/GenBank/DDBJ whole genome shotgun (WGS) entry which is preliminary data.</text>
</comment>
<proteinExistence type="predicted"/>